<gene>
    <name evidence="2" type="ORF">HT99x_002610</name>
    <name evidence="1" type="ORF">HT99x_01199</name>
</gene>
<sequence>MAHINTCFKIPCAFLTLLYLSGCSTFSKDGGFCEVSSLVQERVIQQPVWLRTDEQRAAQQEIVNAMLEEILVADKVVSIALMNNPALQKALMDLGIAEADLVQSGRIRNPSLSYAKLNPVSDEYDIERAAVFDVMSFLTMPMRSAIEKQHFQQAKLQAAIDILEIATQTTKAYYSAIAAQQIVGYLEKVKEASQASAQLAQRMVEVGNWNRLQQAREQAFYAQIMAQLADAKLQAIKERERLTRLLGLWGEQIAFKLPARLPELPSSVQEPDELEKQALCLRLDIQAIKHEIDKKCKALKLTKATRFIDVFDLGYIRNSSDDRPHQTGYAIALEIPLFDWGDAKVSKAQDIYMQSVWHLREVAINARSEVREAYQIYRIHYDKAKFYRDEIVSLRKNILDESLLRYNGMLIGTFELLEDEREQIMSVNAYIEALRDFWLAQADLQTTLMVTSPSHAVN</sequence>
<dbReference type="InterPro" id="IPR010131">
    <property type="entry name" value="MdtP/NodT-like"/>
</dbReference>
<dbReference type="STRING" id="295108.HT99x_01199"/>
<dbReference type="PANTHER" id="PTHR30203:SF24">
    <property type="entry name" value="BLR4935 PROTEIN"/>
    <property type="match status" value="1"/>
</dbReference>
<dbReference type="EMBL" id="LKAJ01000003">
    <property type="protein sequence ID" value="KRG22005.1"/>
    <property type="molecule type" value="Genomic_DNA"/>
</dbReference>
<dbReference type="GO" id="GO:0015562">
    <property type="term" value="F:efflux transmembrane transporter activity"/>
    <property type="evidence" value="ECO:0007669"/>
    <property type="project" value="InterPro"/>
</dbReference>
<evidence type="ECO:0000313" key="3">
    <source>
        <dbReference type="Proteomes" id="UP000051497"/>
    </source>
</evidence>
<reference evidence="2" key="3">
    <citation type="submission" date="2021-06" db="EMBL/GenBank/DDBJ databases">
        <title>Genomic Description and Analysis of Intracellular Bacteria, Candidatus Berkiella cookevillensis and Candidatus Berkiella aquae.</title>
        <authorList>
            <person name="Kidane D.T."/>
            <person name="Mehari Y.T."/>
            <person name="Rice F.C."/>
            <person name="Arivett B.A."/>
            <person name="Farone A.L."/>
            <person name="Berk S.G."/>
            <person name="Farone M.B."/>
        </authorList>
    </citation>
    <scope>NUCLEOTIDE SEQUENCE</scope>
    <source>
        <strain evidence="2">HT99</strain>
    </source>
</reference>
<dbReference type="SUPFAM" id="SSF56954">
    <property type="entry name" value="Outer membrane efflux proteins (OEP)"/>
    <property type="match status" value="1"/>
</dbReference>
<protein>
    <submittedName>
        <fullName evidence="1">Putative outer membrane efflux protein MdtP</fullName>
    </submittedName>
    <submittedName>
        <fullName evidence="2">TolC family protein</fullName>
    </submittedName>
</protein>
<name>A0A0Q9YMK2_9GAMM</name>
<reference evidence="2" key="2">
    <citation type="journal article" date="2016" name="Genome Announc.">
        <title>Draft Genome Sequences of Two Novel Amoeba-Resistant Intranuclear Bacteria, 'Candidatus Berkiella cookevillensis' and 'Candidatus Berkiella aquae'.</title>
        <authorList>
            <person name="Mehari Y.T."/>
            <person name="Arivett B.A."/>
            <person name="Farone A.L."/>
            <person name="Gunderson J.H."/>
            <person name="Farone M.B."/>
        </authorList>
    </citation>
    <scope>NUCLEOTIDE SEQUENCE</scope>
    <source>
        <strain evidence="2">HT99</strain>
    </source>
</reference>
<dbReference type="Proteomes" id="UP000051497">
    <property type="component" value="Unassembled WGS sequence"/>
</dbReference>
<comment type="caution">
    <text evidence="1">The sequence shown here is derived from an EMBL/GenBank/DDBJ whole genome shotgun (WGS) entry which is preliminary data.</text>
</comment>
<organism evidence="1">
    <name type="scientific">Candidatus Berkiella aquae</name>
    <dbReference type="NCBI Taxonomy" id="295108"/>
    <lineage>
        <taxon>Bacteria</taxon>
        <taxon>Pseudomonadati</taxon>
        <taxon>Pseudomonadota</taxon>
        <taxon>Gammaproteobacteria</taxon>
        <taxon>Candidatus Berkiellales</taxon>
        <taxon>Candidatus Berkiellaceae</taxon>
        <taxon>Candidatus Berkiella</taxon>
    </lineage>
</organism>
<evidence type="ECO:0000313" key="2">
    <source>
        <dbReference type="EMBL" id="MCS5710306.1"/>
    </source>
</evidence>
<dbReference type="EMBL" id="LKAJ02000001">
    <property type="protein sequence ID" value="MCS5710306.1"/>
    <property type="molecule type" value="Genomic_DNA"/>
</dbReference>
<dbReference type="PANTHER" id="PTHR30203">
    <property type="entry name" value="OUTER MEMBRANE CATION EFFLUX PROTEIN"/>
    <property type="match status" value="1"/>
</dbReference>
<proteinExistence type="predicted"/>
<reference evidence="1" key="1">
    <citation type="submission" date="2015-09" db="EMBL/GenBank/DDBJ databases">
        <title>Draft Genome Sequences of Two Novel Amoeba-resistant Intranuclear Bacteria, Candidatus Berkiella cookevillensis and Candidatus Berkiella aquae.</title>
        <authorList>
            <person name="Mehari Y.T."/>
            <person name="Arivett B.A."/>
            <person name="Farone A.L."/>
            <person name="Gunderson J.H."/>
            <person name="Farone M.B."/>
        </authorList>
    </citation>
    <scope>NUCLEOTIDE SEQUENCE [LARGE SCALE GENOMIC DNA]</scope>
    <source>
        <strain evidence="1">HT99</strain>
    </source>
</reference>
<dbReference type="Gene3D" id="1.20.1600.10">
    <property type="entry name" value="Outer membrane efflux proteins (OEP)"/>
    <property type="match status" value="1"/>
</dbReference>
<accession>A0A0Q9YMK2</accession>
<dbReference type="AlphaFoldDB" id="A0A0Q9YMK2"/>
<dbReference type="RefSeq" id="WP_200957107.1">
    <property type="nucleotide sequence ID" value="NZ_LKAJ02000001.1"/>
</dbReference>
<dbReference type="PATRIC" id="fig|1590043.3.peg.1211"/>
<keyword evidence="3" id="KW-1185">Reference proteome</keyword>
<evidence type="ECO:0000313" key="1">
    <source>
        <dbReference type="EMBL" id="KRG22005.1"/>
    </source>
</evidence>